<comment type="catalytic activity">
    <reaction evidence="1">
        <text>a phosphate monoester + H2O = an alcohol + phosphate</text>
        <dbReference type="Rhea" id="RHEA:15017"/>
        <dbReference type="ChEBI" id="CHEBI:15377"/>
        <dbReference type="ChEBI" id="CHEBI:30879"/>
        <dbReference type="ChEBI" id="CHEBI:43474"/>
        <dbReference type="ChEBI" id="CHEBI:67140"/>
        <dbReference type="EC" id="3.1.3.2"/>
    </reaction>
</comment>
<evidence type="ECO:0000256" key="7">
    <source>
        <dbReference type="ARBA" id="ARBA00023180"/>
    </source>
</evidence>
<dbReference type="PANTHER" id="PTHR11567">
    <property type="entry name" value="ACID PHOSPHATASE-RELATED"/>
    <property type="match status" value="1"/>
</dbReference>
<gene>
    <name evidence="8" type="ORF">AMK59_4751</name>
</gene>
<dbReference type="EC" id="3.1.3.2" evidence="3"/>
<dbReference type="Gene3D" id="3.40.50.1240">
    <property type="entry name" value="Phosphoglycerate mutase-like"/>
    <property type="match status" value="1"/>
</dbReference>
<dbReference type="CDD" id="cd07061">
    <property type="entry name" value="HP_HAP_like"/>
    <property type="match status" value="1"/>
</dbReference>
<dbReference type="InterPro" id="IPR050645">
    <property type="entry name" value="Histidine_acid_phosphatase"/>
</dbReference>
<proteinExistence type="inferred from homology"/>
<evidence type="ECO:0000256" key="3">
    <source>
        <dbReference type="ARBA" id="ARBA00012646"/>
    </source>
</evidence>
<reference evidence="8 9" key="1">
    <citation type="submission" date="2015-09" db="EMBL/GenBank/DDBJ databases">
        <title>Draft genome of the scarab beetle Oryctes borbonicus.</title>
        <authorList>
            <person name="Meyer J.M."/>
            <person name="Markov G.V."/>
            <person name="Baskaran P."/>
            <person name="Herrmann M."/>
            <person name="Sommer R.J."/>
            <person name="Roedelsperger C."/>
        </authorList>
    </citation>
    <scope>NUCLEOTIDE SEQUENCE [LARGE SCALE GENOMIC DNA]</scope>
    <source>
        <strain evidence="8">OB123</strain>
        <tissue evidence="8">Whole animal</tissue>
    </source>
</reference>
<evidence type="ECO:0000256" key="4">
    <source>
        <dbReference type="ARBA" id="ARBA00022729"/>
    </source>
</evidence>
<dbReference type="GO" id="GO:0003993">
    <property type="term" value="F:acid phosphatase activity"/>
    <property type="evidence" value="ECO:0007669"/>
    <property type="project" value="UniProtKB-EC"/>
</dbReference>
<evidence type="ECO:0000256" key="2">
    <source>
        <dbReference type="ARBA" id="ARBA00005375"/>
    </source>
</evidence>
<dbReference type="AlphaFoldDB" id="A0A0T6B426"/>
<keyword evidence="7" id="KW-0325">Glycoprotein</keyword>
<dbReference type="SUPFAM" id="SSF53254">
    <property type="entry name" value="Phosphoglycerate mutase-like"/>
    <property type="match status" value="1"/>
</dbReference>
<dbReference type="OrthoDB" id="5821688at2759"/>
<dbReference type="PROSITE" id="PS00616">
    <property type="entry name" value="HIS_ACID_PHOSPHAT_1"/>
    <property type="match status" value="1"/>
</dbReference>
<dbReference type="EMBL" id="LJIG01009890">
    <property type="protein sequence ID" value="KRT82176.1"/>
    <property type="molecule type" value="Genomic_DNA"/>
</dbReference>
<keyword evidence="4" id="KW-0732">Signal</keyword>
<accession>A0A0T6B426</accession>
<keyword evidence="5" id="KW-0378">Hydrolase</keyword>
<dbReference type="Proteomes" id="UP000051574">
    <property type="component" value="Unassembled WGS sequence"/>
</dbReference>
<comment type="caution">
    <text evidence="8">The sequence shown here is derived from an EMBL/GenBank/DDBJ whole genome shotgun (WGS) entry which is preliminary data.</text>
</comment>
<evidence type="ECO:0000313" key="8">
    <source>
        <dbReference type="EMBL" id="KRT82176.1"/>
    </source>
</evidence>
<evidence type="ECO:0000313" key="9">
    <source>
        <dbReference type="Proteomes" id="UP000051574"/>
    </source>
</evidence>
<evidence type="ECO:0000256" key="1">
    <source>
        <dbReference type="ARBA" id="ARBA00000032"/>
    </source>
</evidence>
<organism evidence="8 9">
    <name type="scientific">Oryctes borbonicus</name>
    <dbReference type="NCBI Taxonomy" id="1629725"/>
    <lineage>
        <taxon>Eukaryota</taxon>
        <taxon>Metazoa</taxon>
        <taxon>Ecdysozoa</taxon>
        <taxon>Arthropoda</taxon>
        <taxon>Hexapoda</taxon>
        <taxon>Insecta</taxon>
        <taxon>Pterygota</taxon>
        <taxon>Neoptera</taxon>
        <taxon>Endopterygota</taxon>
        <taxon>Coleoptera</taxon>
        <taxon>Polyphaga</taxon>
        <taxon>Scarabaeiformia</taxon>
        <taxon>Scarabaeidae</taxon>
        <taxon>Dynastinae</taxon>
        <taxon>Oryctes</taxon>
    </lineage>
</organism>
<comment type="similarity">
    <text evidence="2">Belongs to the histidine acid phosphatase family.</text>
</comment>
<protein>
    <recommendedName>
        <fullName evidence="3">acid phosphatase</fullName>
        <ecNumber evidence="3">3.1.3.2</ecNumber>
    </recommendedName>
</protein>
<dbReference type="InterPro" id="IPR033379">
    <property type="entry name" value="Acid_Pase_AS"/>
</dbReference>
<keyword evidence="9" id="KW-1185">Reference proteome</keyword>
<dbReference type="InterPro" id="IPR000560">
    <property type="entry name" value="His_Pase_clade-2"/>
</dbReference>
<evidence type="ECO:0000256" key="6">
    <source>
        <dbReference type="ARBA" id="ARBA00023157"/>
    </source>
</evidence>
<dbReference type="InterPro" id="IPR029033">
    <property type="entry name" value="His_PPase_superfam"/>
</dbReference>
<dbReference type="Pfam" id="PF00328">
    <property type="entry name" value="His_Phos_2"/>
    <property type="match status" value="1"/>
</dbReference>
<dbReference type="PANTHER" id="PTHR11567:SF211">
    <property type="entry name" value="PROSTATIC ACID PHOSPHATASE"/>
    <property type="match status" value="1"/>
</dbReference>
<sequence>MFLYGKFLIIASGILVFCIVIEGRRARRNTDTLYLVHILFRHGERTPQRSYPKDIYGNETYPPYGYGELTNKGKLRMYDIGTSLRKRYGKFFGNIYNHSKIEARSSAFARTRMSCELVMASMFQPTESEEWNPELKWQPTLCDYVPAEEDYVLLSERNCNVLPLKRAEIEKDRIIGVFANYKEFFEYLSNHSGMEITTPADVTPLYDILRCQNEMGMRLPNWTHSVFPDPMANLSILDWDYFVKTNDLKRLAGGILLKTIVDRTNEKILHNPEYEDKKVYIYSGHDSNIAPILSILNIYDSKIMPYGETIMIEVHRINKKFIVKVYLQDSDAWSPRYMPLPDCTKNCTLYKFIKSYEKFFGTKEMCLH</sequence>
<keyword evidence="6" id="KW-1015">Disulfide bond</keyword>
<name>A0A0T6B426_9SCAR</name>
<evidence type="ECO:0000256" key="5">
    <source>
        <dbReference type="ARBA" id="ARBA00022801"/>
    </source>
</evidence>